<keyword evidence="2 5" id="KW-0689">Ribosomal protein</keyword>
<sequence>MRTTFMANEANIERKWFVVDAEGQTLGRLASEIATILRGKHKPTYTPHVDTGDHVIIINAEKIELTGKKLSDKLYHRHATNRPGGLKSRTAGEMREKYPEQMLELTIKGMLPKGKLGRQMGKKLHVYRGADHKHAAQQPEVYELRG</sequence>
<organism evidence="8 9">
    <name type="scientific">Gracilibacillus kekensis</name>
    <dbReference type="NCBI Taxonomy" id="1027249"/>
    <lineage>
        <taxon>Bacteria</taxon>
        <taxon>Bacillati</taxon>
        <taxon>Bacillota</taxon>
        <taxon>Bacilli</taxon>
        <taxon>Bacillales</taxon>
        <taxon>Bacillaceae</taxon>
        <taxon>Gracilibacillus</taxon>
    </lineage>
</organism>
<dbReference type="InterPro" id="IPR036899">
    <property type="entry name" value="Ribosomal_uL13_sf"/>
</dbReference>
<dbReference type="InterPro" id="IPR005823">
    <property type="entry name" value="Ribosomal_uL13_bac-type"/>
</dbReference>
<evidence type="ECO:0000256" key="4">
    <source>
        <dbReference type="ARBA" id="ARBA00035201"/>
    </source>
</evidence>
<evidence type="ECO:0000313" key="9">
    <source>
        <dbReference type="Proteomes" id="UP000184184"/>
    </source>
</evidence>
<dbReference type="PIRSF" id="PIRSF002181">
    <property type="entry name" value="Ribosomal_L13"/>
    <property type="match status" value="1"/>
</dbReference>
<dbReference type="Pfam" id="PF00572">
    <property type="entry name" value="Ribosomal_L13"/>
    <property type="match status" value="1"/>
</dbReference>
<dbReference type="GO" id="GO:0006412">
    <property type="term" value="P:translation"/>
    <property type="evidence" value="ECO:0007669"/>
    <property type="project" value="UniProtKB-UniRule"/>
</dbReference>
<evidence type="ECO:0000256" key="6">
    <source>
        <dbReference type="RuleBase" id="RU003877"/>
    </source>
</evidence>
<dbReference type="EMBL" id="FRCZ01000011">
    <property type="protein sequence ID" value="SHN36661.1"/>
    <property type="molecule type" value="Genomic_DNA"/>
</dbReference>
<dbReference type="AlphaFoldDB" id="A0A1M7QXL5"/>
<dbReference type="GO" id="GO:0003729">
    <property type="term" value="F:mRNA binding"/>
    <property type="evidence" value="ECO:0007669"/>
    <property type="project" value="UniProtKB-ARBA"/>
</dbReference>
<evidence type="ECO:0000256" key="5">
    <source>
        <dbReference type="HAMAP-Rule" id="MF_01366"/>
    </source>
</evidence>
<accession>A0A1M7QXL5</accession>
<keyword evidence="9" id="KW-1185">Reference proteome</keyword>
<keyword evidence="3 5" id="KW-0687">Ribonucleoprotein</keyword>
<evidence type="ECO:0000256" key="1">
    <source>
        <dbReference type="ARBA" id="ARBA00006227"/>
    </source>
</evidence>
<dbReference type="Gene3D" id="3.90.1180.10">
    <property type="entry name" value="Ribosomal protein L13"/>
    <property type="match status" value="1"/>
</dbReference>
<dbReference type="STRING" id="1027249.SAMN05216179_3721"/>
<comment type="subunit">
    <text evidence="5">Part of the 50S ribosomal subunit.</text>
</comment>
<dbReference type="PANTHER" id="PTHR11545">
    <property type="entry name" value="RIBOSOMAL PROTEIN L13"/>
    <property type="match status" value="1"/>
</dbReference>
<name>A0A1M7QXL5_9BACI</name>
<dbReference type="InterPro" id="IPR005822">
    <property type="entry name" value="Ribosomal_uL13"/>
</dbReference>
<comment type="function">
    <text evidence="5 7">This protein is one of the early assembly proteins of the 50S ribosomal subunit, although it is not seen to bind rRNA by itself. It is important during the early stages of 50S assembly.</text>
</comment>
<protein>
    <recommendedName>
        <fullName evidence="4 5">Large ribosomal subunit protein uL13</fullName>
    </recommendedName>
</protein>
<dbReference type="NCBIfam" id="TIGR01066">
    <property type="entry name" value="rplM_bact"/>
    <property type="match status" value="1"/>
</dbReference>
<comment type="similarity">
    <text evidence="1 5 6">Belongs to the universal ribosomal protein uL13 family.</text>
</comment>
<dbReference type="OrthoDB" id="9801330at2"/>
<dbReference type="HAMAP" id="MF_01366">
    <property type="entry name" value="Ribosomal_uL13"/>
    <property type="match status" value="1"/>
</dbReference>
<dbReference type="SUPFAM" id="SSF52161">
    <property type="entry name" value="Ribosomal protein L13"/>
    <property type="match status" value="1"/>
</dbReference>
<dbReference type="GO" id="GO:0003735">
    <property type="term" value="F:structural constituent of ribosome"/>
    <property type="evidence" value="ECO:0007669"/>
    <property type="project" value="InterPro"/>
</dbReference>
<proteinExistence type="inferred from homology"/>
<evidence type="ECO:0000256" key="7">
    <source>
        <dbReference type="RuleBase" id="RU003878"/>
    </source>
</evidence>
<gene>
    <name evidence="5 7" type="primary">rplM</name>
    <name evidence="8" type="ORF">SAMN05216179_3721</name>
</gene>
<dbReference type="RefSeq" id="WP_073203310.1">
    <property type="nucleotide sequence ID" value="NZ_FRCZ01000011.1"/>
</dbReference>
<dbReference type="PANTHER" id="PTHR11545:SF2">
    <property type="entry name" value="LARGE RIBOSOMAL SUBUNIT PROTEIN UL13M"/>
    <property type="match status" value="1"/>
</dbReference>
<dbReference type="GO" id="GO:0022625">
    <property type="term" value="C:cytosolic large ribosomal subunit"/>
    <property type="evidence" value="ECO:0007669"/>
    <property type="project" value="TreeGrafter"/>
</dbReference>
<dbReference type="InterPro" id="IPR023563">
    <property type="entry name" value="Ribosomal_uL13_CS"/>
</dbReference>
<dbReference type="GO" id="GO:0017148">
    <property type="term" value="P:negative regulation of translation"/>
    <property type="evidence" value="ECO:0007669"/>
    <property type="project" value="TreeGrafter"/>
</dbReference>
<dbReference type="CDD" id="cd00392">
    <property type="entry name" value="Ribosomal_L13"/>
    <property type="match status" value="1"/>
</dbReference>
<evidence type="ECO:0000256" key="3">
    <source>
        <dbReference type="ARBA" id="ARBA00023274"/>
    </source>
</evidence>
<evidence type="ECO:0000256" key="2">
    <source>
        <dbReference type="ARBA" id="ARBA00022980"/>
    </source>
</evidence>
<reference evidence="8 9" key="1">
    <citation type="submission" date="2016-11" db="EMBL/GenBank/DDBJ databases">
        <authorList>
            <person name="Jaros S."/>
            <person name="Januszkiewicz K."/>
            <person name="Wedrychowicz H."/>
        </authorList>
    </citation>
    <scope>NUCLEOTIDE SEQUENCE [LARGE SCALE GENOMIC DNA]</scope>
    <source>
        <strain evidence="8 9">CGMCC 1.10681</strain>
    </source>
</reference>
<dbReference type="FunFam" id="3.90.1180.10:FF:000001">
    <property type="entry name" value="50S ribosomal protein L13"/>
    <property type="match status" value="1"/>
</dbReference>
<evidence type="ECO:0000313" key="8">
    <source>
        <dbReference type="EMBL" id="SHN36661.1"/>
    </source>
</evidence>
<dbReference type="PROSITE" id="PS00783">
    <property type="entry name" value="RIBOSOMAL_L13"/>
    <property type="match status" value="1"/>
</dbReference>
<dbReference type="Proteomes" id="UP000184184">
    <property type="component" value="Unassembled WGS sequence"/>
</dbReference>